<dbReference type="PATRIC" id="fig|889378.3.peg.1349"/>
<dbReference type="PANTHER" id="PTHR10359:SF18">
    <property type="entry name" value="ENDONUCLEASE III"/>
    <property type="match status" value="1"/>
</dbReference>
<keyword evidence="10" id="KW-0238">DNA-binding</keyword>
<dbReference type="RefSeq" id="WP_014455402.1">
    <property type="nucleotide sequence ID" value="NC_017098.1"/>
</dbReference>
<keyword evidence="8 10" id="KW-0234">DNA repair</keyword>
<dbReference type="PROSITE" id="PS00764">
    <property type="entry name" value="ENDONUCLEASE_III_1"/>
    <property type="match status" value="1"/>
</dbReference>
<dbReference type="InterPro" id="IPR000445">
    <property type="entry name" value="HhH_motif"/>
</dbReference>
<keyword evidence="9 10" id="KW-0326">Glycosidase</keyword>
<dbReference type="GO" id="GO:0003677">
    <property type="term" value="F:DNA binding"/>
    <property type="evidence" value="ECO:0007669"/>
    <property type="project" value="UniProtKB-UniRule"/>
</dbReference>
<feature type="binding site" evidence="10">
    <location>
        <position position="193"/>
    </location>
    <ligand>
        <name>[4Fe-4S] cluster</name>
        <dbReference type="ChEBI" id="CHEBI:49883"/>
    </ligand>
</feature>
<dbReference type="Pfam" id="PF00633">
    <property type="entry name" value="HHH"/>
    <property type="match status" value="1"/>
</dbReference>
<evidence type="ECO:0000256" key="2">
    <source>
        <dbReference type="ARBA" id="ARBA00022485"/>
    </source>
</evidence>
<dbReference type="EC" id="4.2.99.18" evidence="10"/>
<comment type="cofactor">
    <cofactor evidence="10">
        <name>[4Fe-4S] cluster</name>
        <dbReference type="ChEBI" id="CHEBI:49883"/>
    </cofactor>
    <text evidence="10">Binds 1 [4Fe-4S] cluster.</text>
</comment>
<comment type="similarity">
    <text evidence="1 10">Belongs to the Nth/MutY family.</text>
</comment>
<dbReference type="SUPFAM" id="SSF48150">
    <property type="entry name" value="DNA-glycosylase"/>
    <property type="match status" value="1"/>
</dbReference>
<dbReference type="InterPro" id="IPR005759">
    <property type="entry name" value="Nth"/>
</dbReference>
<dbReference type="Gene3D" id="1.10.1670.10">
    <property type="entry name" value="Helix-hairpin-Helix base-excision DNA repair enzymes (C-terminal)"/>
    <property type="match status" value="1"/>
</dbReference>
<evidence type="ECO:0000313" key="13">
    <source>
        <dbReference type="Proteomes" id="UP000007383"/>
    </source>
</evidence>
<dbReference type="eggNOG" id="COG0177">
    <property type="taxonomic scope" value="Bacteria"/>
</dbReference>
<feature type="binding site" evidence="10">
    <location>
        <position position="203"/>
    </location>
    <ligand>
        <name>[4Fe-4S] cluster</name>
        <dbReference type="ChEBI" id="CHEBI:49883"/>
    </ligand>
</feature>
<dbReference type="InterPro" id="IPR023170">
    <property type="entry name" value="HhH_base_excis_C"/>
</dbReference>
<dbReference type="STRING" id="889378.Spiaf_1348"/>
<keyword evidence="12" id="KW-0540">Nuclease</keyword>
<keyword evidence="4 10" id="KW-0227">DNA damage</keyword>
<dbReference type="GO" id="GO:0006285">
    <property type="term" value="P:base-excision repair, AP site formation"/>
    <property type="evidence" value="ECO:0007669"/>
    <property type="project" value="TreeGrafter"/>
</dbReference>
<gene>
    <name evidence="10" type="primary">nth</name>
    <name evidence="12" type="ordered locus">Spiaf_1348</name>
</gene>
<dbReference type="CDD" id="cd00056">
    <property type="entry name" value="ENDO3c"/>
    <property type="match status" value="1"/>
</dbReference>
<feature type="binding site" evidence="10">
    <location>
        <position position="209"/>
    </location>
    <ligand>
        <name>[4Fe-4S] cluster</name>
        <dbReference type="ChEBI" id="CHEBI:49883"/>
    </ligand>
</feature>
<accession>H9UIS2</accession>
<keyword evidence="6 10" id="KW-0408">Iron</keyword>
<dbReference type="InterPro" id="IPR004036">
    <property type="entry name" value="Endonuclease-III-like_CS2"/>
</dbReference>
<dbReference type="GO" id="GO:0019104">
    <property type="term" value="F:DNA N-glycosylase activity"/>
    <property type="evidence" value="ECO:0007669"/>
    <property type="project" value="UniProtKB-UniRule"/>
</dbReference>
<dbReference type="PANTHER" id="PTHR10359">
    <property type="entry name" value="A/G-SPECIFIC ADENINE GLYCOSYLASE/ENDONUCLEASE III"/>
    <property type="match status" value="1"/>
</dbReference>
<sequence length="222" mass="24571">MSDRTEAEVQRLRAVLAVLAREFPDTTPPLDYASPFQLMAAVLMSAQTTDRQVNVVSPQLFAAWPDAAAMATADPEAVAEVIRSIGFFRTKARNLVAAARMIRDEFNGQMPDRMEDLVRLPGIGRKSAGVVLAHVYNTPAIIVDTHFGRVTRRLGFTTETDPVKLEHDLAAWWPHDTWNPASMRMNFHGRRWCTARSPKCSECPLQQYCPYPAGSAVGTGAT</sequence>
<dbReference type="EMBL" id="CP003282">
    <property type="protein sequence ID" value="AFG37415.1"/>
    <property type="molecule type" value="Genomic_DNA"/>
</dbReference>
<evidence type="ECO:0000256" key="5">
    <source>
        <dbReference type="ARBA" id="ARBA00022801"/>
    </source>
</evidence>
<proteinExistence type="inferred from homology"/>
<evidence type="ECO:0000313" key="12">
    <source>
        <dbReference type="EMBL" id="AFG37415.1"/>
    </source>
</evidence>
<evidence type="ECO:0000256" key="9">
    <source>
        <dbReference type="ARBA" id="ARBA00023295"/>
    </source>
</evidence>
<dbReference type="InterPro" id="IPR004035">
    <property type="entry name" value="Endouclease-III_FeS-bd_BS"/>
</dbReference>
<dbReference type="GO" id="GO:0140078">
    <property type="term" value="F:class I DNA-(apurinic or apyrimidinic site) endonuclease activity"/>
    <property type="evidence" value="ECO:0007669"/>
    <property type="project" value="UniProtKB-EC"/>
</dbReference>
<dbReference type="Proteomes" id="UP000007383">
    <property type="component" value="Chromosome"/>
</dbReference>
<name>H9UIS2_SPIAZ</name>
<evidence type="ECO:0000256" key="8">
    <source>
        <dbReference type="ARBA" id="ARBA00023204"/>
    </source>
</evidence>
<keyword evidence="5 10" id="KW-0378">Hydrolase</keyword>
<organism evidence="12 13">
    <name type="scientific">Spirochaeta africana (strain ATCC 700263 / DSM 8902 / Z-7692)</name>
    <dbReference type="NCBI Taxonomy" id="889378"/>
    <lineage>
        <taxon>Bacteria</taxon>
        <taxon>Pseudomonadati</taxon>
        <taxon>Spirochaetota</taxon>
        <taxon>Spirochaetia</taxon>
        <taxon>Spirochaetales</taxon>
        <taxon>Spirochaetaceae</taxon>
        <taxon>Spirochaeta</taxon>
    </lineage>
</organism>
<evidence type="ECO:0000256" key="6">
    <source>
        <dbReference type="ARBA" id="ARBA00023004"/>
    </source>
</evidence>
<evidence type="ECO:0000256" key="7">
    <source>
        <dbReference type="ARBA" id="ARBA00023014"/>
    </source>
</evidence>
<evidence type="ECO:0000256" key="1">
    <source>
        <dbReference type="ARBA" id="ARBA00008343"/>
    </source>
</evidence>
<evidence type="ECO:0000256" key="10">
    <source>
        <dbReference type="HAMAP-Rule" id="MF_00942"/>
    </source>
</evidence>
<dbReference type="GO" id="GO:0051539">
    <property type="term" value="F:4 iron, 4 sulfur cluster binding"/>
    <property type="evidence" value="ECO:0007669"/>
    <property type="project" value="UniProtKB-UniRule"/>
</dbReference>
<dbReference type="NCBIfam" id="TIGR01083">
    <property type="entry name" value="nth"/>
    <property type="match status" value="1"/>
</dbReference>
<dbReference type="SMART" id="SM00525">
    <property type="entry name" value="FES"/>
    <property type="match status" value="1"/>
</dbReference>
<reference evidence="13" key="1">
    <citation type="journal article" date="2013" name="Stand. Genomic Sci.">
        <title>Complete genome sequence of the halophilic bacterium Spirochaeta africana type strain (Z-7692(T)) from the alkaline Lake Magadi in the East African Rift.</title>
        <authorList>
            <person name="Liolos K."/>
            <person name="Abt B."/>
            <person name="Scheuner C."/>
            <person name="Teshima H."/>
            <person name="Held B."/>
            <person name="Lapidus A."/>
            <person name="Nolan M."/>
            <person name="Lucas S."/>
            <person name="Deshpande S."/>
            <person name="Cheng J.F."/>
            <person name="Tapia R."/>
            <person name="Goodwin L.A."/>
            <person name="Pitluck S."/>
            <person name="Pagani I."/>
            <person name="Ivanova N."/>
            <person name="Mavromatis K."/>
            <person name="Mikhailova N."/>
            <person name="Huntemann M."/>
            <person name="Pati A."/>
            <person name="Chen A."/>
            <person name="Palaniappan K."/>
            <person name="Land M."/>
            <person name="Rohde M."/>
            <person name="Tindall B.J."/>
            <person name="Detter J.C."/>
            <person name="Goker M."/>
            <person name="Bristow J."/>
            <person name="Eisen J.A."/>
            <person name="Markowitz V."/>
            <person name="Hugenholtz P."/>
            <person name="Woyke T."/>
            <person name="Klenk H.P."/>
            <person name="Kyrpides N.C."/>
        </authorList>
    </citation>
    <scope>NUCLEOTIDE SEQUENCE</scope>
    <source>
        <strain evidence="13">ATCC 700263 / DSM 8902 / Z-7692</strain>
    </source>
</reference>
<protein>
    <recommendedName>
        <fullName evidence="10">Endonuclease III</fullName>
        <ecNumber evidence="10">4.2.99.18</ecNumber>
    </recommendedName>
    <alternativeName>
        <fullName evidence="10">DNA-(apurinic or apyrimidinic site) lyase</fullName>
    </alternativeName>
</protein>
<keyword evidence="7 10" id="KW-0411">Iron-sulfur</keyword>
<dbReference type="HAMAP" id="MF_00942">
    <property type="entry name" value="Nth"/>
    <property type="match status" value="1"/>
</dbReference>
<evidence type="ECO:0000256" key="4">
    <source>
        <dbReference type="ARBA" id="ARBA00022763"/>
    </source>
</evidence>
<dbReference type="InterPro" id="IPR011257">
    <property type="entry name" value="DNA_glycosylase"/>
</dbReference>
<dbReference type="OrthoDB" id="9800977at2"/>
<evidence type="ECO:0000259" key="11">
    <source>
        <dbReference type="SMART" id="SM00478"/>
    </source>
</evidence>
<keyword evidence="10" id="KW-0456">Lyase</keyword>
<dbReference type="GO" id="GO:0046872">
    <property type="term" value="F:metal ion binding"/>
    <property type="evidence" value="ECO:0007669"/>
    <property type="project" value="UniProtKB-KW"/>
</dbReference>
<dbReference type="AlphaFoldDB" id="H9UIS2"/>
<dbReference type="PROSITE" id="PS01155">
    <property type="entry name" value="ENDONUCLEASE_III_2"/>
    <property type="match status" value="1"/>
</dbReference>
<keyword evidence="2 10" id="KW-0004">4Fe-4S</keyword>
<dbReference type="Pfam" id="PF10576">
    <property type="entry name" value="EndIII_4Fe-2S"/>
    <property type="match status" value="1"/>
</dbReference>
<evidence type="ECO:0000256" key="3">
    <source>
        <dbReference type="ARBA" id="ARBA00022723"/>
    </source>
</evidence>
<keyword evidence="12" id="KW-0255">Endonuclease</keyword>
<feature type="domain" description="HhH-GPD" evidence="11">
    <location>
        <begin position="44"/>
        <end position="191"/>
    </location>
</feature>
<dbReference type="Pfam" id="PF00730">
    <property type="entry name" value="HhH-GPD"/>
    <property type="match status" value="1"/>
</dbReference>
<dbReference type="InterPro" id="IPR003265">
    <property type="entry name" value="HhH-GPD_domain"/>
</dbReference>
<comment type="function">
    <text evidence="10">DNA repair enzyme that has both DNA N-glycosylase activity and AP-lyase activity. The DNA N-glycosylase activity releases various damaged pyrimidines from DNA by cleaving the N-glycosidic bond, leaving an AP (apurinic/apyrimidinic) site. The AP-lyase activity cleaves the phosphodiester bond 3' to the AP site by a beta-elimination, leaving a 3'-terminal unsaturated sugar and a product with a terminal 5'-phosphate.</text>
</comment>
<keyword evidence="3 10" id="KW-0479">Metal-binding</keyword>
<dbReference type="KEGG" id="sfc:Spiaf_1348"/>
<dbReference type="FunFam" id="1.10.340.30:FF:000001">
    <property type="entry name" value="Endonuclease III"/>
    <property type="match status" value="1"/>
</dbReference>
<dbReference type="Gene3D" id="1.10.340.30">
    <property type="entry name" value="Hypothetical protein, domain 2"/>
    <property type="match status" value="1"/>
</dbReference>
<dbReference type="HOGENOM" id="CLU_012862_3_3_12"/>
<dbReference type="SMART" id="SM00478">
    <property type="entry name" value="ENDO3c"/>
    <property type="match status" value="1"/>
</dbReference>
<dbReference type="PIRSF" id="PIRSF001435">
    <property type="entry name" value="Nth"/>
    <property type="match status" value="1"/>
</dbReference>
<keyword evidence="13" id="KW-1185">Reference proteome</keyword>
<comment type="catalytic activity">
    <reaction evidence="10">
        <text>2'-deoxyribonucleotide-(2'-deoxyribose 5'-phosphate)-2'-deoxyribonucleotide-DNA = a 3'-end 2'-deoxyribonucleotide-(2,3-dehydro-2,3-deoxyribose 5'-phosphate)-DNA + a 5'-end 5'-phospho-2'-deoxyribonucleoside-DNA + H(+)</text>
        <dbReference type="Rhea" id="RHEA:66592"/>
        <dbReference type="Rhea" id="RHEA-COMP:13180"/>
        <dbReference type="Rhea" id="RHEA-COMP:16897"/>
        <dbReference type="Rhea" id="RHEA-COMP:17067"/>
        <dbReference type="ChEBI" id="CHEBI:15378"/>
        <dbReference type="ChEBI" id="CHEBI:136412"/>
        <dbReference type="ChEBI" id="CHEBI:157695"/>
        <dbReference type="ChEBI" id="CHEBI:167181"/>
        <dbReference type="EC" id="4.2.99.18"/>
    </reaction>
</comment>
<dbReference type="InterPro" id="IPR003651">
    <property type="entry name" value="Endonuclease3_FeS-loop_motif"/>
</dbReference>
<feature type="binding site" evidence="10">
    <location>
        <position position="200"/>
    </location>
    <ligand>
        <name>[4Fe-4S] cluster</name>
        <dbReference type="ChEBI" id="CHEBI:49883"/>
    </ligand>
</feature>